<evidence type="ECO:0000313" key="11">
    <source>
        <dbReference type="EMBL" id="SFN78510.1"/>
    </source>
</evidence>
<feature type="domain" description="Alpha-D-phosphohexomutase alpha/beta/alpha" evidence="8">
    <location>
        <begin position="8"/>
        <end position="134"/>
    </location>
</feature>
<keyword evidence="3" id="KW-0597">Phosphoprotein</keyword>
<dbReference type="SUPFAM" id="SSF55957">
    <property type="entry name" value="Phosphoglucomutase, C-terminal domain"/>
    <property type="match status" value="1"/>
</dbReference>
<evidence type="ECO:0000256" key="2">
    <source>
        <dbReference type="ARBA" id="ARBA00010231"/>
    </source>
</evidence>
<feature type="domain" description="Alpha-D-phosphohexomutase alpha/beta/alpha" evidence="10">
    <location>
        <begin position="254"/>
        <end position="352"/>
    </location>
</feature>
<dbReference type="GO" id="GO:0046872">
    <property type="term" value="F:metal ion binding"/>
    <property type="evidence" value="ECO:0007669"/>
    <property type="project" value="UniProtKB-KW"/>
</dbReference>
<dbReference type="InterPro" id="IPR005846">
    <property type="entry name" value="A-D-PHexomutase_a/b/a-III"/>
</dbReference>
<dbReference type="Pfam" id="PF02878">
    <property type="entry name" value="PGM_PMM_I"/>
    <property type="match status" value="1"/>
</dbReference>
<dbReference type="Gene3D" id="3.40.120.10">
    <property type="entry name" value="Alpha-D-Glucose-1,6-Bisphosphate, subunit A, domain 3"/>
    <property type="match status" value="3"/>
</dbReference>
<evidence type="ECO:0000259" key="9">
    <source>
        <dbReference type="Pfam" id="PF02879"/>
    </source>
</evidence>
<reference evidence="12" key="1">
    <citation type="submission" date="2016-10" db="EMBL/GenBank/DDBJ databases">
        <authorList>
            <person name="Varghese N."/>
            <person name="Submissions S."/>
        </authorList>
    </citation>
    <scope>NUCLEOTIDE SEQUENCE [LARGE SCALE GENOMIC DNA]</scope>
    <source>
        <strain evidence="12">DSM 6150</strain>
    </source>
</reference>
<evidence type="ECO:0000259" key="10">
    <source>
        <dbReference type="Pfam" id="PF02880"/>
    </source>
</evidence>
<dbReference type="Proteomes" id="UP000242869">
    <property type="component" value="Unassembled WGS sequence"/>
</dbReference>
<evidence type="ECO:0000259" key="7">
    <source>
        <dbReference type="Pfam" id="PF00408"/>
    </source>
</evidence>
<dbReference type="PANTHER" id="PTHR43771:SF2">
    <property type="entry name" value="PHOSPHOMANNOMUTASE_PHOSPHOGLUCOMUTASE"/>
    <property type="match status" value="1"/>
</dbReference>
<dbReference type="CDD" id="cd03089">
    <property type="entry name" value="PMM_PGM"/>
    <property type="match status" value="1"/>
</dbReference>
<dbReference type="STRING" id="83765.SAMN05660284_02255"/>
<evidence type="ECO:0000256" key="6">
    <source>
        <dbReference type="ARBA" id="ARBA00023235"/>
    </source>
</evidence>
<evidence type="ECO:0000256" key="5">
    <source>
        <dbReference type="ARBA" id="ARBA00022842"/>
    </source>
</evidence>
<dbReference type="PRINTS" id="PR00509">
    <property type="entry name" value="PGMPMM"/>
</dbReference>
<evidence type="ECO:0000256" key="3">
    <source>
        <dbReference type="ARBA" id="ARBA00022553"/>
    </source>
</evidence>
<dbReference type="InterPro" id="IPR036900">
    <property type="entry name" value="A-D-PHexomutase_C_sf"/>
</dbReference>
<gene>
    <name evidence="11" type="ORF">SAMN05660284_02255</name>
</gene>
<dbReference type="Gene3D" id="3.30.310.50">
    <property type="entry name" value="Alpha-D-phosphohexomutase, C-terminal domain"/>
    <property type="match status" value="1"/>
</dbReference>
<evidence type="ECO:0000313" key="12">
    <source>
        <dbReference type="Proteomes" id="UP000242869"/>
    </source>
</evidence>
<dbReference type="Pfam" id="PF02879">
    <property type="entry name" value="PGM_PMM_II"/>
    <property type="match status" value="1"/>
</dbReference>
<name>A0A1I5BUZ1_9NEIS</name>
<comment type="cofactor">
    <cofactor evidence="1">
        <name>Mg(2+)</name>
        <dbReference type="ChEBI" id="CHEBI:18420"/>
    </cofactor>
</comment>
<keyword evidence="4" id="KW-0479">Metal-binding</keyword>
<feature type="domain" description="Alpha-D-phosphohexomutase C-terminal" evidence="7">
    <location>
        <begin position="368"/>
        <end position="440"/>
    </location>
</feature>
<dbReference type="EMBL" id="FOVE01000017">
    <property type="protein sequence ID" value="SFN78510.1"/>
    <property type="molecule type" value="Genomic_DNA"/>
</dbReference>
<organism evidence="11 12">
    <name type="scientific">Formivibrio citricus</name>
    <dbReference type="NCBI Taxonomy" id="83765"/>
    <lineage>
        <taxon>Bacteria</taxon>
        <taxon>Pseudomonadati</taxon>
        <taxon>Pseudomonadota</taxon>
        <taxon>Betaproteobacteria</taxon>
        <taxon>Neisseriales</taxon>
        <taxon>Chitinibacteraceae</taxon>
        <taxon>Formivibrio</taxon>
    </lineage>
</organism>
<dbReference type="InterPro" id="IPR016055">
    <property type="entry name" value="A-D-PHexomutase_a/b/a-I/II/III"/>
</dbReference>
<accession>A0A1I5BUZ1</accession>
<evidence type="ECO:0000259" key="8">
    <source>
        <dbReference type="Pfam" id="PF02878"/>
    </source>
</evidence>
<dbReference type="InterPro" id="IPR005844">
    <property type="entry name" value="A-D-PHexomutase_a/b/a-I"/>
</dbReference>
<dbReference type="SUPFAM" id="SSF53738">
    <property type="entry name" value="Phosphoglucomutase, first 3 domains"/>
    <property type="match status" value="3"/>
</dbReference>
<comment type="similarity">
    <text evidence="2">Belongs to the phosphohexose mutase family.</text>
</comment>
<dbReference type="InterPro" id="IPR005843">
    <property type="entry name" value="A-D-PHexomutase_C"/>
</dbReference>
<dbReference type="RefSeq" id="WP_091196342.1">
    <property type="nucleotide sequence ID" value="NZ_FOVE01000017.1"/>
</dbReference>
<dbReference type="GO" id="GO:0005975">
    <property type="term" value="P:carbohydrate metabolic process"/>
    <property type="evidence" value="ECO:0007669"/>
    <property type="project" value="InterPro"/>
</dbReference>
<dbReference type="PANTHER" id="PTHR43771">
    <property type="entry name" value="PHOSPHOMANNOMUTASE"/>
    <property type="match status" value="1"/>
</dbReference>
<protein>
    <submittedName>
        <fullName evidence="11">Phosphomannomutase</fullName>
    </submittedName>
</protein>
<dbReference type="Pfam" id="PF02880">
    <property type="entry name" value="PGM_PMM_III"/>
    <property type="match status" value="1"/>
</dbReference>
<dbReference type="InterPro" id="IPR005845">
    <property type="entry name" value="A-D-PHexomutase_a/b/a-II"/>
</dbReference>
<dbReference type="GO" id="GO:0016868">
    <property type="term" value="F:intramolecular phosphotransferase activity"/>
    <property type="evidence" value="ECO:0007669"/>
    <property type="project" value="InterPro"/>
</dbReference>
<dbReference type="OrthoDB" id="9803322at2"/>
<evidence type="ECO:0000256" key="1">
    <source>
        <dbReference type="ARBA" id="ARBA00001946"/>
    </source>
</evidence>
<keyword evidence="12" id="KW-1185">Reference proteome</keyword>
<evidence type="ECO:0000256" key="4">
    <source>
        <dbReference type="ARBA" id="ARBA00022723"/>
    </source>
</evidence>
<keyword evidence="5" id="KW-0460">Magnesium</keyword>
<keyword evidence="6" id="KW-0413">Isomerase</keyword>
<dbReference type="AlphaFoldDB" id="A0A1I5BUZ1"/>
<feature type="domain" description="Alpha-D-phosphohexomutase alpha/beta/alpha" evidence="9">
    <location>
        <begin position="153"/>
        <end position="249"/>
    </location>
</feature>
<proteinExistence type="inferred from homology"/>
<dbReference type="InterPro" id="IPR005841">
    <property type="entry name" value="Alpha-D-phosphohexomutase_SF"/>
</dbReference>
<sequence>MSGIDPSIFKAYDVRSTVDRLTPEAARLIGRAMGSLARERGFSRIAVGRDGRLSSPALAAELSAGLTDCGMTVLEIGLAATPLLYFAALRQADGCGAMVTGSHNPPDYNGIKLMLGGDAVDGISLQSLRARIEADDFVTGTGEIVPLEVAAQYLEAVRVALPVLRPLKVVIDCGNGAPGAVAPELYRRLGCEVVALYCEVDGRFPHHHPDPQVAANLADLQYAVIEHGADVGLAFDGDGDRLGVVTRQGRIVPGDQLLVLFAQAELARRPGLVLYDVKSSRLVARMAAQYGGCSAAIPTGHSHMKRALKAQNALLAGELSGHFAFAGWDVDDALYAGAKLLQILAGGADLDAELARYPQVLASPELQVKLSEDGRAVVGYIAENADFPSAAHVFTVDGLRVEYPDGFGLIRASNTTPVLTLRIEADDRQALARIRNELAAAIVPLPFPDWNEE</sequence>
<dbReference type="Pfam" id="PF00408">
    <property type="entry name" value="PGM_PMM_IV"/>
    <property type="match status" value="1"/>
</dbReference>